<accession>A0A5N5D7G0</accession>
<name>A0A5N5D7G0_9PEZI</name>
<protein>
    <recommendedName>
        <fullName evidence="4">Aflatoxin regulatory protein domain-containing protein</fullName>
    </recommendedName>
</protein>
<evidence type="ECO:0000313" key="3">
    <source>
        <dbReference type="Proteomes" id="UP000325902"/>
    </source>
</evidence>
<evidence type="ECO:0000256" key="1">
    <source>
        <dbReference type="SAM" id="MobiDB-lite"/>
    </source>
</evidence>
<evidence type="ECO:0008006" key="4">
    <source>
        <dbReference type="Google" id="ProtNLM"/>
    </source>
</evidence>
<dbReference type="EMBL" id="VCHE01000062">
    <property type="protein sequence ID" value="KAB2573280.1"/>
    <property type="molecule type" value="Genomic_DNA"/>
</dbReference>
<gene>
    <name evidence="2" type="ORF">DBV05_g8060</name>
</gene>
<comment type="caution">
    <text evidence="2">The sequence shown here is derived from an EMBL/GenBank/DDBJ whole genome shotgun (WGS) entry which is preliminary data.</text>
</comment>
<feature type="region of interest" description="Disordered" evidence="1">
    <location>
        <begin position="99"/>
        <end position="126"/>
    </location>
</feature>
<evidence type="ECO:0000313" key="2">
    <source>
        <dbReference type="EMBL" id="KAB2573280.1"/>
    </source>
</evidence>
<reference evidence="2 3" key="1">
    <citation type="journal article" date="2019" name="Sci. Rep.">
        <title>A multi-omics analysis of the grapevine pathogen Lasiodiplodia theobromae reveals that temperature affects the expression of virulence- and pathogenicity-related genes.</title>
        <authorList>
            <person name="Felix C."/>
            <person name="Meneses R."/>
            <person name="Goncalves M.F.M."/>
            <person name="Tilleman L."/>
            <person name="Duarte A.S."/>
            <person name="Jorrin-Novo J.V."/>
            <person name="Van de Peer Y."/>
            <person name="Deforce D."/>
            <person name="Van Nieuwerburgh F."/>
            <person name="Esteves A.C."/>
            <person name="Alves A."/>
        </authorList>
    </citation>
    <scope>NUCLEOTIDE SEQUENCE [LARGE SCALE GENOMIC DNA]</scope>
    <source>
        <strain evidence="2 3">LA-SOL3</strain>
    </source>
</reference>
<keyword evidence="3" id="KW-1185">Reference proteome</keyword>
<sequence length="304" mass="32122">MLGSLSSPTIPHGGGLAFSIGTPPTSGDSSMGIDANCWYRPTPSATSATTTATPHERLLAAATNPPPTTDASGSTSEYATLPLEWFNIDIIQTPICVSPPDERSGRSLQPPPLPRSPPGRGRRGPLLPGCESEGGLFLRDDGAACQCSEDAADAMAALLQGGRVVTALDHVLRHANAAMAVLARFLVCRGRHQESDLLLICFLAQKVVTAYRQALCTCGASVRNGSGVQIPEIRVGSYRIVGEDGLLLMRQVVVVELRRLRRMVEQLRETMRDGGRGGCANAHSSSLLQGFLQAELKSVLAQAG</sequence>
<feature type="region of interest" description="Disordered" evidence="1">
    <location>
        <begin position="1"/>
        <end position="33"/>
    </location>
</feature>
<proteinExistence type="predicted"/>
<organism evidence="2 3">
    <name type="scientific">Lasiodiplodia theobromae</name>
    <dbReference type="NCBI Taxonomy" id="45133"/>
    <lineage>
        <taxon>Eukaryota</taxon>
        <taxon>Fungi</taxon>
        <taxon>Dikarya</taxon>
        <taxon>Ascomycota</taxon>
        <taxon>Pezizomycotina</taxon>
        <taxon>Dothideomycetes</taxon>
        <taxon>Dothideomycetes incertae sedis</taxon>
        <taxon>Botryosphaeriales</taxon>
        <taxon>Botryosphaeriaceae</taxon>
        <taxon>Lasiodiplodia</taxon>
    </lineage>
</organism>
<dbReference type="AlphaFoldDB" id="A0A5N5D7G0"/>
<dbReference type="Proteomes" id="UP000325902">
    <property type="component" value="Unassembled WGS sequence"/>
</dbReference>